<keyword evidence="3" id="KW-1185">Reference proteome</keyword>
<feature type="transmembrane region" description="Helical" evidence="1">
    <location>
        <begin position="64"/>
        <end position="82"/>
    </location>
</feature>
<dbReference type="RefSeq" id="WP_354219678.1">
    <property type="nucleotide sequence ID" value="NZ_JBEPMX010000004.1"/>
</dbReference>
<protein>
    <recommendedName>
        <fullName evidence="4">ABC-2 family transporter protein</fullName>
    </recommendedName>
</protein>
<proteinExistence type="predicted"/>
<evidence type="ECO:0008006" key="4">
    <source>
        <dbReference type="Google" id="ProtNLM"/>
    </source>
</evidence>
<feature type="transmembrane region" description="Helical" evidence="1">
    <location>
        <begin position="208"/>
        <end position="226"/>
    </location>
</feature>
<gene>
    <name evidence="2" type="ORF">ABID56_001173</name>
</gene>
<keyword evidence="1" id="KW-1133">Transmembrane helix</keyword>
<accession>A0ABV2KU21</accession>
<dbReference type="Proteomes" id="UP001549167">
    <property type="component" value="Unassembled WGS sequence"/>
</dbReference>
<sequence>MQTASRYQEVARRMFVEQLKWSIWFIVIAGVFVRGGLFVMAGSLNVDDVVTMSLLEFMLDASKIYMLVIGILSVYVFMNYLVRNGITRRDYFLSTVISTVGLAVTFLIIFSLLTIIEMVIINVASINVDINTLTVMSAATLNIQFFFALVLYFSIGWFITIGFYRYNWMVGLGFILLAIGATSLTDMIWGQEGMVLFGFQFTSGDMTLILSILSSLILTAILWGINRRLTRDINIKL</sequence>
<feature type="transmembrane region" description="Helical" evidence="1">
    <location>
        <begin position="91"/>
        <end position="121"/>
    </location>
</feature>
<dbReference type="EMBL" id="JBEPMX010000004">
    <property type="protein sequence ID" value="MET3683083.1"/>
    <property type="molecule type" value="Genomic_DNA"/>
</dbReference>
<feature type="transmembrane region" description="Helical" evidence="1">
    <location>
        <begin position="141"/>
        <end position="159"/>
    </location>
</feature>
<evidence type="ECO:0000256" key="1">
    <source>
        <dbReference type="SAM" id="Phobius"/>
    </source>
</evidence>
<evidence type="ECO:0000313" key="3">
    <source>
        <dbReference type="Proteomes" id="UP001549167"/>
    </source>
</evidence>
<reference evidence="2 3" key="1">
    <citation type="submission" date="2024-06" db="EMBL/GenBank/DDBJ databases">
        <title>Genomic Encyclopedia of Type Strains, Phase IV (KMG-IV): sequencing the most valuable type-strain genomes for metagenomic binning, comparative biology and taxonomic classification.</title>
        <authorList>
            <person name="Goeker M."/>
        </authorList>
    </citation>
    <scope>NUCLEOTIDE SEQUENCE [LARGE SCALE GENOMIC DNA]</scope>
    <source>
        <strain evidence="2 3">DSM 23520</strain>
    </source>
</reference>
<name>A0ABV2KU21_9BACI</name>
<keyword evidence="1" id="KW-0472">Membrane</keyword>
<evidence type="ECO:0000313" key="2">
    <source>
        <dbReference type="EMBL" id="MET3683083.1"/>
    </source>
</evidence>
<organism evidence="2 3">
    <name type="scientific">Alkalibacillus flavidus</name>
    <dbReference type="NCBI Taxonomy" id="546021"/>
    <lineage>
        <taxon>Bacteria</taxon>
        <taxon>Bacillati</taxon>
        <taxon>Bacillota</taxon>
        <taxon>Bacilli</taxon>
        <taxon>Bacillales</taxon>
        <taxon>Bacillaceae</taxon>
        <taxon>Alkalibacillus</taxon>
    </lineage>
</organism>
<comment type="caution">
    <text evidence="2">The sequence shown here is derived from an EMBL/GenBank/DDBJ whole genome shotgun (WGS) entry which is preliminary data.</text>
</comment>
<keyword evidence="1" id="KW-0812">Transmembrane</keyword>
<feature type="transmembrane region" description="Helical" evidence="1">
    <location>
        <begin position="166"/>
        <end position="188"/>
    </location>
</feature>
<feature type="transmembrane region" description="Helical" evidence="1">
    <location>
        <begin position="21"/>
        <end position="44"/>
    </location>
</feature>